<gene>
    <name evidence="3" type="ORF">NOCA270127</name>
</gene>
<sequence>MTVLGPVESGELGVTLPHEHVFLDLTREYRGDGLLNDPVLAAHELTLYAEAGGRTLVDVTSIGLNRDPLALRSMATRTGLNIVMGCGFYRRAYFPAEVDELSTDAVADWIVRDIEVGVSGVRAGIIGEIGCDRVMTALEERSFRAAARAHRRTGLTITTHAARWPVGLPQLDLLMEEGVDPRRVVVGHCDMVPDHDYHLELARRGAFVQFDTVQGESEYDTRCRLDWIRSLAEEGFLDRLLLSQDVCLRSNYSTFGGPGYAYVISTFADRLRAEGFEESDLDQLFVENPRRMLTGE</sequence>
<dbReference type="PIRSF" id="PIRSF016839">
    <property type="entry name" value="PhP"/>
    <property type="match status" value="1"/>
</dbReference>
<evidence type="ECO:0000313" key="3">
    <source>
        <dbReference type="EMBL" id="CUR60196.1"/>
    </source>
</evidence>
<evidence type="ECO:0000256" key="2">
    <source>
        <dbReference type="ARBA" id="ARBA00022801"/>
    </source>
</evidence>
<dbReference type="PROSITE" id="PS51347">
    <property type="entry name" value="PHOSPHOTRIESTERASE_2"/>
    <property type="match status" value="1"/>
</dbReference>
<dbReference type="InterPro" id="IPR017947">
    <property type="entry name" value="AryldialkylPase_Zn-BS"/>
</dbReference>
<dbReference type="EMBL" id="CZKA01000067">
    <property type="protein sequence ID" value="CUR60196.1"/>
    <property type="molecule type" value="Genomic_DNA"/>
</dbReference>
<keyword evidence="2" id="KW-0378">Hydrolase</keyword>
<proteinExistence type="predicted"/>
<accession>A0A2P2CDX5</accession>
<dbReference type="PANTHER" id="PTHR10819">
    <property type="entry name" value="PHOSPHOTRIESTERASE-RELATED"/>
    <property type="match status" value="1"/>
</dbReference>
<dbReference type="Gene3D" id="3.20.20.140">
    <property type="entry name" value="Metal-dependent hydrolases"/>
    <property type="match status" value="1"/>
</dbReference>
<dbReference type="GO" id="GO:0008270">
    <property type="term" value="F:zinc ion binding"/>
    <property type="evidence" value="ECO:0007669"/>
    <property type="project" value="InterPro"/>
</dbReference>
<dbReference type="Pfam" id="PF02126">
    <property type="entry name" value="PTE"/>
    <property type="match status" value="1"/>
</dbReference>
<dbReference type="InterPro" id="IPR001559">
    <property type="entry name" value="Phosphotriesterase"/>
</dbReference>
<dbReference type="InterPro" id="IPR032466">
    <property type="entry name" value="Metal_Hydrolase"/>
</dbReference>
<organism evidence="3">
    <name type="scientific">metagenome</name>
    <dbReference type="NCBI Taxonomy" id="256318"/>
    <lineage>
        <taxon>unclassified sequences</taxon>
        <taxon>metagenomes</taxon>
    </lineage>
</organism>
<dbReference type="SUPFAM" id="SSF51556">
    <property type="entry name" value="Metallo-dependent hydrolases"/>
    <property type="match status" value="1"/>
</dbReference>
<dbReference type="PROSITE" id="PS01322">
    <property type="entry name" value="PHOSPHOTRIESTERASE_1"/>
    <property type="match status" value="1"/>
</dbReference>
<evidence type="ECO:0000256" key="1">
    <source>
        <dbReference type="ARBA" id="ARBA00022723"/>
    </source>
</evidence>
<dbReference type="AlphaFoldDB" id="A0A2P2CDX5"/>
<dbReference type="PANTHER" id="PTHR10819:SF3">
    <property type="entry name" value="PHOSPHOTRIESTERASE-RELATED PROTEIN"/>
    <property type="match status" value="1"/>
</dbReference>
<name>A0A2P2CDX5_9ZZZZ</name>
<reference evidence="3" key="1">
    <citation type="submission" date="2015-08" db="EMBL/GenBank/DDBJ databases">
        <authorList>
            <person name="Babu N.S."/>
            <person name="Beckwith C.J."/>
            <person name="Beseler K.G."/>
            <person name="Brison A."/>
            <person name="Carone J.V."/>
            <person name="Caskin T.P."/>
            <person name="Diamond M."/>
            <person name="Durham M.E."/>
            <person name="Foxe J.M."/>
            <person name="Go M."/>
            <person name="Henderson B.A."/>
            <person name="Jones I.B."/>
            <person name="McGettigan J.A."/>
            <person name="Micheletti S.J."/>
            <person name="Nasrallah M.E."/>
            <person name="Ortiz D."/>
            <person name="Piller C.R."/>
            <person name="Privatt S.R."/>
            <person name="Schneider S.L."/>
            <person name="Sharp S."/>
            <person name="Smith T.C."/>
            <person name="Stanton J.D."/>
            <person name="Ullery H.E."/>
            <person name="Wilson R.J."/>
            <person name="Serrano M.G."/>
            <person name="Buck G."/>
            <person name="Lee V."/>
            <person name="Wang Y."/>
            <person name="Carvalho R."/>
            <person name="Voegtly L."/>
            <person name="Shi R."/>
            <person name="Duckworth R."/>
            <person name="Johnson A."/>
            <person name="Loviza R."/>
            <person name="Walstead R."/>
            <person name="Shah Z."/>
            <person name="Kiflezghi M."/>
            <person name="Wade K."/>
            <person name="Ball S.L."/>
            <person name="Bradley K.W."/>
            <person name="Asai D.J."/>
            <person name="Bowman C.A."/>
            <person name="Russell D.A."/>
            <person name="Pope W.H."/>
            <person name="Jacobs-Sera D."/>
            <person name="Hendrix R.W."/>
            <person name="Hatfull G.F."/>
        </authorList>
    </citation>
    <scope>NUCLEOTIDE SEQUENCE</scope>
</reference>
<dbReference type="GO" id="GO:0016788">
    <property type="term" value="F:hydrolase activity, acting on ester bonds"/>
    <property type="evidence" value="ECO:0007669"/>
    <property type="project" value="InterPro"/>
</dbReference>
<keyword evidence="1" id="KW-0479">Metal-binding</keyword>
<protein>
    <submittedName>
        <fullName evidence="3">Putative Phosphotriesterase homology protein</fullName>
    </submittedName>
</protein>